<organism evidence="2 3">
    <name type="scientific">Streptosporangium jomthongense</name>
    <dbReference type="NCBI Taxonomy" id="1193683"/>
    <lineage>
        <taxon>Bacteria</taxon>
        <taxon>Bacillati</taxon>
        <taxon>Actinomycetota</taxon>
        <taxon>Actinomycetes</taxon>
        <taxon>Streptosporangiales</taxon>
        <taxon>Streptosporangiaceae</taxon>
        <taxon>Streptosporangium</taxon>
    </lineage>
</organism>
<reference evidence="3" key="1">
    <citation type="journal article" date="2019" name="Int. J. Syst. Evol. Microbiol.">
        <title>The Global Catalogue of Microorganisms (GCM) 10K type strain sequencing project: providing services to taxonomists for standard genome sequencing and annotation.</title>
        <authorList>
            <consortium name="The Broad Institute Genomics Platform"/>
            <consortium name="The Broad Institute Genome Sequencing Center for Infectious Disease"/>
            <person name="Wu L."/>
            <person name="Ma J."/>
        </authorList>
    </citation>
    <scope>NUCLEOTIDE SEQUENCE [LARGE SCALE GENOMIC DNA]</scope>
    <source>
        <strain evidence="3">TBRC 7912</strain>
    </source>
</reference>
<evidence type="ECO:0000256" key="1">
    <source>
        <dbReference type="SAM" id="MobiDB-lite"/>
    </source>
</evidence>
<keyword evidence="3" id="KW-1185">Reference proteome</keyword>
<proteinExistence type="predicted"/>
<protein>
    <recommendedName>
        <fullName evidence="4">Transglycosylase SLT domain-containing protein</fullName>
    </recommendedName>
</protein>
<dbReference type="RefSeq" id="WP_386187095.1">
    <property type="nucleotide sequence ID" value="NZ_JBHSBC010000001.1"/>
</dbReference>
<evidence type="ECO:0008006" key="4">
    <source>
        <dbReference type="Google" id="ProtNLM"/>
    </source>
</evidence>
<dbReference type="Proteomes" id="UP001595698">
    <property type="component" value="Unassembled WGS sequence"/>
</dbReference>
<comment type="caution">
    <text evidence="2">The sequence shown here is derived from an EMBL/GenBank/DDBJ whole genome shotgun (WGS) entry which is preliminary data.</text>
</comment>
<evidence type="ECO:0000313" key="2">
    <source>
        <dbReference type="EMBL" id="MFC3978796.1"/>
    </source>
</evidence>
<feature type="region of interest" description="Disordered" evidence="1">
    <location>
        <begin position="285"/>
        <end position="316"/>
    </location>
</feature>
<name>A0ABV8ER43_9ACTN</name>
<dbReference type="EMBL" id="JBHSBC010000001">
    <property type="protein sequence ID" value="MFC3978796.1"/>
    <property type="molecule type" value="Genomic_DNA"/>
</dbReference>
<feature type="compositionally biased region" description="Polar residues" evidence="1">
    <location>
        <begin position="285"/>
        <end position="298"/>
    </location>
</feature>
<evidence type="ECO:0000313" key="3">
    <source>
        <dbReference type="Proteomes" id="UP001595698"/>
    </source>
</evidence>
<accession>A0ABV8ER43</accession>
<sequence>MVYAPRTFTNKAELSARGGFSAVVDLVTGDITKLALQSSLAYYNPGCGRGETAALTQEGNEGEAKTRLSSVDTATGKVSAPVALAGQVTSAVPAKSGFIAADGTRLIGISAKGKKSLLTTATGVPFRINPDALGGVVFMDHEGAKGFVRRLNSATGRVRASTDTLASGDLHKLGLARASEGRVFVTGEPEAVGEFPPAVARLAAPAGAQVSTEAEVVLNAVTWAGAKDPRTPSPDSGAARPVNIAMTVLDTGKHVDLTADPQSASGEIVAQGQTMSPSLGKSALKSLTTEQGSPSAPTETERTCAVPRNDPGNQVLQPKPRQIEWAVDQAVRGYLNPQRPAGWMNLGMPAYTPQGLFNWVPLNGGGFVPAQVMLGITAQESNLWQASSNVLPGEIGNPLIGNYYGRQVYNSTPADDWDVDWDKADCGYGVTQITDGMRLAGKERSGETALPYATQRAAALDFAANIAAGVRNLQQKWNETKSAGLTINNGNPAKIENWFYAVWAYNSGFHPNLGDGSPWGVGWANNPANPRYPVDRHAFLDITYDDARHPQDWPYPEKVMGWAGHPIESIESPDTTLAGYRPAYWNGTVVTAPINRTMVKPPTNQFCDATNNCYPGEQNPNDEDEPAGPCRNVHLKCWYNKPATWKSDCDATCGNELLRFDPGYAYQADGTSYPPNCTLTGLPAGALVIDDVPDSAPLLRGCTRPANNAGSFSLNFAADSTGHFPSKVDFHQIGGGFSGHYWFARTRAAGQEGGKLNVEGTWTLGSAVNGPAQVLVHLPDHYGYTNQAKYKIYTANGVKSHVITQRRTVPNPFETVAPGPNRWVSLGAFKFAGAPKVTLSTVADDGTGDETVVFDAVAIVPMSGNLVERRFDAVSIFDPETDLNGGLVWLADTPLRTMTTLYNWAKGLTSGGPVWDNPDETQTGVLQLSKCSGAVNAGCAGSATWDASKAWNDDILAAGNSPTQHAPDMTEAIWMNMSNPRPDINADPDTAFVSKHDYKIRTHVDVRYVVGADGKIVAGSEGSNASTSVGDAHVPRFVRDIMAAVQTDYGIAKPNVAFDMVDANQYTGKFTHVDPLGTSNVPGQAYIPNNRPAKLDADRNCTETRAVGGGVHGFRAMVGTPSVDANVSAWLDQVNAESRIPAEIKRMAGDIYSMFFRYRGPNNMAGSMIANAPPIWQHISMAFCADGTVKPTHRSSTAYYGVDNAIAFQSYMPDMYLYLDGKMVNNQGVRSNVPAQKGSWFEFSSFGLDLGKPFAYCDFRGGTANGNPWSIQAPVPVLGDGPSMRPTRGWYCDDMDKNQPYVWWYDRVNSS</sequence>
<gene>
    <name evidence="2" type="ORF">ACFOYY_01590</name>
</gene>